<reference evidence="2" key="1">
    <citation type="journal article" date="2020" name="Stud. Mycol.">
        <title>101 Dothideomycetes genomes: a test case for predicting lifestyles and emergence of pathogens.</title>
        <authorList>
            <person name="Haridas S."/>
            <person name="Albert R."/>
            <person name="Binder M."/>
            <person name="Bloem J."/>
            <person name="Labutti K."/>
            <person name="Salamov A."/>
            <person name="Andreopoulos B."/>
            <person name="Baker S."/>
            <person name="Barry K."/>
            <person name="Bills G."/>
            <person name="Bluhm B."/>
            <person name="Cannon C."/>
            <person name="Castanera R."/>
            <person name="Culley D."/>
            <person name="Daum C."/>
            <person name="Ezra D."/>
            <person name="Gonzalez J."/>
            <person name="Henrissat B."/>
            <person name="Kuo A."/>
            <person name="Liang C."/>
            <person name="Lipzen A."/>
            <person name="Lutzoni F."/>
            <person name="Magnuson J."/>
            <person name="Mondo S."/>
            <person name="Nolan M."/>
            <person name="Ohm R."/>
            <person name="Pangilinan J."/>
            <person name="Park H.-J."/>
            <person name="Ramirez L."/>
            <person name="Alfaro M."/>
            <person name="Sun H."/>
            <person name="Tritt A."/>
            <person name="Yoshinaga Y."/>
            <person name="Zwiers L.-H."/>
            <person name="Turgeon B."/>
            <person name="Goodwin S."/>
            <person name="Spatafora J."/>
            <person name="Crous P."/>
            <person name="Grigoriev I."/>
        </authorList>
    </citation>
    <scope>NUCLEOTIDE SEQUENCE</scope>
    <source>
        <strain evidence="2">CBS 113818</strain>
    </source>
</reference>
<evidence type="ECO:0000313" key="2">
    <source>
        <dbReference type="EMBL" id="KAF2828806.1"/>
    </source>
</evidence>
<proteinExistence type="predicted"/>
<feature type="non-terminal residue" evidence="2">
    <location>
        <position position="1"/>
    </location>
</feature>
<evidence type="ECO:0000256" key="1">
    <source>
        <dbReference type="SAM" id="MobiDB-lite"/>
    </source>
</evidence>
<dbReference type="EMBL" id="MU006222">
    <property type="protein sequence ID" value="KAF2828806.1"/>
    <property type="molecule type" value="Genomic_DNA"/>
</dbReference>
<dbReference type="AlphaFoldDB" id="A0A6A7A6K6"/>
<feature type="non-terminal residue" evidence="2">
    <location>
        <position position="112"/>
    </location>
</feature>
<protein>
    <submittedName>
        <fullName evidence="2">Uncharacterized protein</fullName>
    </submittedName>
</protein>
<keyword evidence="3" id="KW-1185">Reference proteome</keyword>
<evidence type="ECO:0000313" key="3">
    <source>
        <dbReference type="Proteomes" id="UP000799424"/>
    </source>
</evidence>
<feature type="region of interest" description="Disordered" evidence="1">
    <location>
        <begin position="92"/>
        <end position="112"/>
    </location>
</feature>
<feature type="compositionally biased region" description="Basic residues" evidence="1">
    <location>
        <begin position="97"/>
        <end position="112"/>
    </location>
</feature>
<organism evidence="2 3">
    <name type="scientific">Ophiobolus disseminans</name>
    <dbReference type="NCBI Taxonomy" id="1469910"/>
    <lineage>
        <taxon>Eukaryota</taxon>
        <taxon>Fungi</taxon>
        <taxon>Dikarya</taxon>
        <taxon>Ascomycota</taxon>
        <taxon>Pezizomycotina</taxon>
        <taxon>Dothideomycetes</taxon>
        <taxon>Pleosporomycetidae</taxon>
        <taxon>Pleosporales</taxon>
        <taxon>Pleosporineae</taxon>
        <taxon>Phaeosphaeriaceae</taxon>
        <taxon>Ophiobolus</taxon>
    </lineage>
</organism>
<sequence>NIQSAFEATGIWPIDRLVVTTKFKYTTPPDQTDQIALSHLSPADWERVDRLLKKAVEEGTAKVIQKLSGPIHRAMVENKLLKLQNEGLLTSLDTQNKRTRNSRRLPLKGKQK</sequence>
<dbReference type="Proteomes" id="UP000799424">
    <property type="component" value="Unassembled WGS sequence"/>
</dbReference>
<accession>A0A6A7A6K6</accession>
<gene>
    <name evidence="2" type="ORF">CC86DRAFT_268604</name>
</gene>
<dbReference type="OrthoDB" id="3795213at2759"/>
<name>A0A6A7A6K6_9PLEO</name>